<evidence type="ECO:0000256" key="8">
    <source>
        <dbReference type="PROSITE-ProRule" id="PRU00339"/>
    </source>
</evidence>
<proteinExistence type="inferred from homology"/>
<dbReference type="Gene3D" id="1.25.40.10">
    <property type="entry name" value="Tetratricopeptide repeat domain"/>
    <property type="match status" value="1"/>
</dbReference>
<evidence type="ECO:0008006" key="11">
    <source>
        <dbReference type="Google" id="ProtNLM"/>
    </source>
</evidence>
<dbReference type="PROSITE" id="PS50005">
    <property type="entry name" value="TPR"/>
    <property type="match status" value="3"/>
</dbReference>
<evidence type="ECO:0000313" key="10">
    <source>
        <dbReference type="Proteomes" id="UP001627154"/>
    </source>
</evidence>
<dbReference type="PANTHER" id="PTHR10130:SF0">
    <property type="entry name" value="GH08708P"/>
    <property type="match status" value="1"/>
</dbReference>
<keyword evidence="10" id="KW-1185">Reference proteome</keyword>
<dbReference type="InterPro" id="IPR024111">
    <property type="entry name" value="PEX5/PEX5L"/>
</dbReference>
<dbReference type="InterPro" id="IPR011990">
    <property type="entry name" value="TPR-like_helical_dom_sf"/>
</dbReference>
<protein>
    <recommendedName>
        <fullName evidence="11">Peroxisomal targeting signal 1 receptor</fullName>
    </recommendedName>
</protein>
<accession>A0ABD2W3C8</accession>
<evidence type="ECO:0000313" key="9">
    <source>
        <dbReference type="EMBL" id="KAL3387644.1"/>
    </source>
</evidence>
<name>A0ABD2W3C8_9HYME</name>
<feature type="repeat" description="TPR" evidence="8">
    <location>
        <begin position="476"/>
        <end position="509"/>
    </location>
</feature>
<evidence type="ECO:0000256" key="5">
    <source>
        <dbReference type="ARBA" id="ARBA00022737"/>
    </source>
</evidence>
<evidence type="ECO:0000256" key="3">
    <source>
        <dbReference type="ARBA" id="ARBA00005348"/>
    </source>
</evidence>
<dbReference type="Proteomes" id="UP001627154">
    <property type="component" value="Unassembled WGS sequence"/>
</dbReference>
<keyword evidence="7" id="KW-0576">Peroxisome</keyword>
<keyword evidence="6 8" id="KW-0802">TPR repeat</keyword>
<comment type="similarity">
    <text evidence="3">Belongs to the peroxisomal targeting signal receptor family.</text>
</comment>
<reference evidence="9 10" key="1">
    <citation type="journal article" date="2024" name="bioRxiv">
        <title>A reference genome for Trichogramma kaykai: A tiny desert-dwelling parasitoid wasp with competing sex-ratio distorters.</title>
        <authorList>
            <person name="Culotta J."/>
            <person name="Lindsey A.R."/>
        </authorList>
    </citation>
    <scope>NUCLEOTIDE SEQUENCE [LARGE SCALE GENOMIC DNA]</scope>
    <source>
        <strain evidence="9 10">KSX58</strain>
    </source>
</reference>
<comment type="subcellular location">
    <subcellularLocation>
        <location evidence="2">Cytoplasm</location>
    </subcellularLocation>
    <subcellularLocation>
        <location evidence="1">Peroxisome</location>
    </subcellularLocation>
</comment>
<evidence type="ECO:0000256" key="7">
    <source>
        <dbReference type="ARBA" id="ARBA00023140"/>
    </source>
</evidence>
<evidence type="ECO:0000256" key="1">
    <source>
        <dbReference type="ARBA" id="ARBA00004275"/>
    </source>
</evidence>
<dbReference type="SUPFAM" id="SSF48452">
    <property type="entry name" value="TPR-like"/>
    <property type="match status" value="1"/>
</dbReference>
<gene>
    <name evidence="9" type="ORF">TKK_016772</name>
</gene>
<dbReference type="AlphaFoldDB" id="A0ABD2W3C8"/>
<comment type="caution">
    <text evidence="9">The sequence shown here is derived from an EMBL/GenBank/DDBJ whole genome shotgun (WGS) entry which is preliminary data.</text>
</comment>
<evidence type="ECO:0000256" key="2">
    <source>
        <dbReference type="ARBA" id="ARBA00004496"/>
    </source>
</evidence>
<dbReference type="GO" id="GO:0005777">
    <property type="term" value="C:peroxisome"/>
    <property type="evidence" value="ECO:0007669"/>
    <property type="project" value="UniProtKB-SubCell"/>
</dbReference>
<feature type="repeat" description="TPR" evidence="8">
    <location>
        <begin position="510"/>
        <end position="543"/>
    </location>
</feature>
<dbReference type="SMART" id="SM00028">
    <property type="entry name" value="TPR"/>
    <property type="match status" value="4"/>
</dbReference>
<sequence>MSMRDLVEGDCGGPNPLIRLTSHFVKDHGLKEEGVREECGPSNNQFVDVNEEHYAHAFLDEPAAMHPQTFRMESLLQEIQDLDKQPENLTQPPKNTSQDPTWANQYLESGRNFQLYNTDNIWNTYSSVPELVSQTFSDTNELGFGPEWAKGYLGDVGPNARSIEQSFMNRAAAQSFMDPSNFHPPIEIVNDQQQGMTSNPDLAYSKFIKFMRQEGDLPLSEAEARVQEWTKELKEENEPKLMSKDSEKILSDVDEQNAVAGSWVEEFEKKNLFPPDDLETPEFWANFRKEWEKSEKEFSGIPWSTDSDTFYDPFKEYTFSEDNPMQSIPNPLEEGKRRLAEGDLPGAVLCFEACVKQEPDNGEAWLLLGKTQAENEQDPLAIAALKKCLAIEPDNLTALLTLAVSYTNESYQIQACLTLKDWLLKNEKYKHLKSLKTSQRPSQPDVTTIMFSDERDEVKDLYLQAARMQPHGTIDPDVQCGLGVLLNLANEYDKAADCFRAAIQARPEDPKLWNRLGAILANGQRSEEAIDAYHKALELSPGFIRARYNLGIACINLHVYKEAGEHLLTALNQQAAAKGASGERAPTRVMSDTIWSTLRLVCSLMHKYDALKAIEDRDLETLNKEFQMDELQVNEG</sequence>
<dbReference type="InterPro" id="IPR019734">
    <property type="entry name" value="TPR_rpt"/>
</dbReference>
<evidence type="ECO:0000256" key="4">
    <source>
        <dbReference type="ARBA" id="ARBA00022490"/>
    </source>
</evidence>
<dbReference type="Pfam" id="PF13432">
    <property type="entry name" value="TPR_16"/>
    <property type="match status" value="2"/>
</dbReference>
<feature type="repeat" description="TPR" evidence="8">
    <location>
        <begin position="362"/>
        <end position="395"/>
    </location>
</feature>
<dbReference type="PANTHER" id="PTHR10130">
    <property type="entry name" value="PEROXISOMAL TARGETING SIGNAL 1 RECEPTOR PEX5"/>
    <property type="match status" value="1"/>
</dbReference>
<dbReference type="EMBL" id="JBJJXI010000136">
    <property type="protein sequence ID" value="KAL3387644.1"/>
    <property type="molecule type" value="Genomic_DNA"/>
</dbReference>
<keyword evidence="5" id="KW-0677">Repeat</keyword>
<organism evidence="9 10">
    <name type="scientific">Trichogramma kaykai</name>
    <dbReference type="NCBI Taxonomy" id="54128"/>
    <lineage>
        <taxon>Eukaryota</taxon>
        <taxon>Metazoa</taxon>
        <taxon>Ecdysozoa</taxon>
        <taxon>Arthropoda</taxon>
        <taxon>Hexapoda</taxon>
        <taxon>Insecta</taxon>
        <taxon>Pterygota</taxon>
        <taxon>Neoptera</taxon>
        <taxon>Endopterygota</taxon>
        <taxon>Hymenoptera</taxon>
        <taxon>Apocrita</taxon>
        <taxon>Proctotrupomorpha</taxon>
        <taxon>Chalcidoidea</taxon>
        <taxon>Trichogrammatidae</taxon>
        <taxon>Trichogramma</taxon>
    </lineage>
</organism>
<evidence type="ECO:0000256" key="6">
    <source>
        <dbReference type="ARBA" id="ARBA00022803"/>
    </source>
</evidence>
<keyword evidence="4" id="KW-0963">Cytoplasm</keyword>